<keyword evidence="2" id="KW-1185">Reference proteome</keyword>
<accession>A0A1J1HI85</accession>
<gene>
    <name evidence="1" type="ORF">CLUMA_CG001568</name>
</gene>
<dbReference type="EMBL" id="CVRI01000005">
    <property type="protein sequence ID" value="CRK87751.1"/>
    <property type="molecule type" value="Genomic_DNA"/>
</dbReference>
<protein>
    <submittedName>
        <fullName evidence="1">CLUMA_CG001568, isoform A</fullName>
    </submittedName>
</protein>
<organism evidence="1 2">
    <name type="scientific">Clunio marinus</name>
    <dbReference type="NCBI Taxonomy" id="568069"/>
    <lineage>
        <taxon>Eukaryota</taxon>
        <taxon>Metazoa</taxon>
        <taxon>Ecdysozoa</taxon>
        <taxon>Arthropoda</taxon>
        <taxon>Hexapoda</taxon>
        <taxon>Insecta</taxon>
        <taxon>Pterygota</taxon>
        <taxon>Neoptera</taxon>
        <taxon>Endopterygota</taxon>
        <taxon>Diptera</taxon>
        <taxon>Nematocera</taxon>
        <taxon>Chironomoidea</taxon>
        <taxon>Chironomidae</taxon>
        <taxon>Clunio</taxon>
    </lineage>
</organism>
<reference evidence="1 2" key="1">
    <citation type="submission" date="2015-04" db="EMBL/GenBank/DDBJ databases">
        <authorList>
            <person name="Syromyatnikov M.Y."/>
            <person name="Popov V.N."/>
        </authorList>
    </citation>
    <scope>NUCLEOTIDE SEQUENCE [LARGE SCALE GENOMIC DNA]</scope>
</reference>
<evidence type="ECO:0000313" key="1">
    <source>
        <dbReference type="EMBL" id="CRK87751.1"/>
    </source>
</evidence>
<proteinExistence type="predicted"/>
<name>A0A1J1HI85_9DIPT</name>
<dbReference type="Proteomes" id="UP000183832">
    <property type="component" value="Unassembled WGS sequence"/>
</dbReference>
<evidence type="ECO:0000313" key="2">
    <source>
        <dbReference type="Proteomes" id="UP000183832"/>
    </source>
</evidence>
<sequence>MSISSGISIDIASRKNDEKSLYRYGKNKTVSSRTPPVERLTNPKELGDLLLLTTFPLKCYLVANNFLKKQGFNFDRSIRMKLISKSHYKHINCTRREKLEDLRHSAICPSAQGKCGKSDFGNQFDWERDSNFISKRKEFNDSLRSEECLAAADTSTFHHCVKLNPDFYGAKLGEVSRP</sequence>
<dbReference type="AlphaFoldDB" id="A0A1J1HI85"/>